<evidence type="ECO:0000259" key="13">
    <source>
        <dbReference type="PROSITE" id="PS50110"/>
    </source>
</evidence>
<keyword evidence="10" id="KW-0597">Phosphoprotein</keyword>
<feature type="region of interest" description="Disordered" evidence="11">
    <location>
        <begin position="398"/>
        <end position="418"/>
    </location>
</feature>
<evidence type="ECO:0000256" key="6">
    <source>
        <dbReference type="ARBA" id="ARBA00023159"/>
    </source>
</evidence>
<dbReference type="Gene3D" id="1.10.8.60">
    <property type="match status" value="1"/>
</dbReference>
<keyword evidence="15" id="KW-1185">Reference proteome</keyword>
<dbReference type="FunFam" id="3.40.50.300:FF:000006">
    <property type="entry name" value="DNA-binding transcriptional regulator NtrC"/>
    <property type="match status" value="1"/>
</dbReference>
<dbReference type="Pfam" id="PF00158">
    <property type="entry name" value="Sigma54_activat"/>
    <property type="match status" value="1"/>
</dbReference>
<dbReference type="Proteomes" id="UP000318017">
    <property type="component" value="Chromosome"/>
</dbReference>
<dbReference type="AlphaFoldDB" id="A0A518GFR2"/>
<organism evidence="14 15">
    <name type="scientific">Aureliella helgolandensis</name>
    <dbReference type="NCBI Taxonomy" id="2527968"/>
    <lineage>
        <taxon>Bacteria</taxon>
        <taxon>Pseudomonadati</taxon>
        <taxon>Planctomycetota</taxon>
        <taxon>Planctomycetia</taxon>
        <taxon>Pirellulales</taxon>
        <taxon>Pirellulaceae</taxon>
        <taxon>Aureliella</taxon>
    </lineage>
</organism>
<evidence type="ECO:0000313" key="15">
    <source>
        <dbReference type="Proteomes" id="UP000318017"/>
    </source>
</evidence>
<feature type="domain" description="Response regulatory" evidence="13">
    <location>
        <begin position="3"/>
        <end position="118"/>
    </location>
</feature>
<keyword evidence="5" id="KW-0238">DNA-binding</keyword>
<sequence>MTTVLVIDDDRSSRHLIKSGLNGHLGLQVVEAADGDAGLALLEETRPSVVLLDVYLPNHNGLELFRKIKAIDHKVPIIFITGDTSSETAIEAMRSGAFDYLSKPLHIDQLRNLTQSAVRERQLMDEPVALSVGDADSGGERFIGSSKPMIEIYKQIGRVTSQSVTVLIRGASGCGKELVARAIVQHGDRGTAPFIAVNCAAIPDNLLESELFGHEKGAFTGAEKRRLGRFEQCDGGTIFLDEIGDMSPIIQGKVLRLLQEQKFERVGGTELITTNVRIIAATNRPLEQMVEQGEFREDLLYRLNGFTISLPNLTERREDIPLLLEYFLRRAKADMNRPEMVGIAPAALDLLCKYEWPGNIRQLQSVVRQSLLNTTGTVIGPENLPDFIRSSKLVTSPVASESSKGDQVSPPAIDPLRL</sequence>
<dbReference type="InterPro" id="IPR003593">
    <property type="entry name" value="AAA+_ATPase"/>
</dbReference>
<evidence type="ECO:0000259" key="12">
    <source>
        <dbReference type="PROSITE" id="PS50045"/>
    </source>
</evidence>
<dbReference type="PANTHER" id="PTHR32071">
    <property type="entry name" value="TRANSCRIPTIONAL REGULATORY PROTEIN"/>
    <property type="match status" value="1"/>
</dbReference>
<dbReference type="SUPFAM" id="SSF52540">
    <property type="entry name" value="P-loop containing nucleoside triphosphate hydrolases"/>
    <property type="match status" value="1"/>
</dbReference>
<gene>
    <name evidence="14" type="primary">zraR_8</name>
    <name evidence="14" type="ORF">Q31a_58280</name>
</gene>
<dbReference type="PANTHER" id="PTHR32071:SF95">
    <property type="entry name" value="DNA-BINDING TRANSCRIPTIONAL REGULATOR NTRC"/>
    <property type="match status" value="1"/>
</dbReference>
<evidence type="ECO:0000256" key="1">
    <source>
        <dbReference type="ARBA" id="ARBA00019059"/>
    </source>
</evidence>
<dbReference type="KEGG" id="ahel:Q31a_58280"/>
<keyword evidence="2" id="KW-0547">Nucleotide-binding</keyword>
<dbReference type="CDD" id="cd00009">
    <property type="entry name" value="AAA"/>
    <property type="match status" value="1"/>
</dbReference>
<accession>A0A518GFR2</accession>
<evidence type="ECO:0000313" key="14">
    <source>
        <dbReference type="EMBL" id="QDV27439.1"/>
    </source>
</evidence>
<dbReference type="Gene3D" id="3.40.50.300">
    <property type="entry name" value="P-loop containing nucleotide triphosphate hydrolases"/>
    <property type="match status" value="1"/>
</dbReference>
<dbReference type="InterPro" id="IPR011006">
    <property type="entry name" value="CheY-like_superfamily"/>
</dbReference>
<evidence type="ECO:0000256" key="10">
    <source>
        <dbReference type="PROSITE-ProRule" id="PRU00169"/>
    </source>
</evidence>
<dbReference type="CDD" id="cd00156">
    <property type="entry name" value="REC"/>
    <property type="match status" value="1"/>
</dbReference>
<proteinExistence type="predicted"/>
<dbReference type="GO" id="GO:0005524">
    <property type="term" value="F:ATP binding"/>
    <property type="evidence" value="ECO:0007669"/>
    <property type="project" value="UniProtKB-KW"/>
</dbReference>
<dbReference type="Gene3D" id="3.40.50.2300">
    <property type="match status" value="1"/>
</dbReference>
<evidence type="ECO:0000256" key="2">
    <source>
        <dbReference type="ARBA" id="ARBA00022741"/>
    </source>
</evidence>
<evidence type="ECO:0000256" key="9">
    <source>
        <dbReference type="ARBA" id="ARBA00031910"/>
    </source>
</evidence>
<dbReference type="InterPro" id="IPR058031">
    <property type="entry name" value="AAA_lid_NorR"/>
</dbReference>
<keyword evidence="7" id="KW-0535">Nitrogen fixation</keyword>
<dbReference type="InterPro" id="IPR002078">
    <property type="entry name" value="Sigma_54_int"/>
</dbReference>
<dbReference type="GO" id="GO:0000160">
    <property type="term" value="P:phosphorelay signal transduction system"/>
    <property type="evidence" value="ECO:0007669"/>
    <property type="project" value="UniProtKB-KW"/>
</dbReference>
<evidence type="ECO:0000256" key="3">
    <source>
        <dbReference type="ARBA" id="ARBA00022840"/>
    </source>
</evidence>
<dbReference type="SMART" id="SM00382">
    <property type="entry name" value="AAA"/>
    <property type="match status" value="1"/>
</dbReference>
<dbReference type="InterPro" id="IPR001789">
    <property type="entry name" value="Sig_transdc_resp-reg_receiver"/>
</dbReference>
<protein>
    <recommendedName>
        <fullName evidence="1">DNA-binding transcriptional regulator NtrC</fullName>
    </recommendedName>
    <alternativeName>
        <fullName evidence="8">Nitrogen regulation protein NR(I)</fullName>
    </alternativeName>
    <alternativeName>
        <fullName evidence="9">Nitrogen regulator I</fullName>
    </alternativeName>
</protein>
<dbReference type="Pfam" id="PF00072">
    <property type="entry name" value="Response_reg"/>
    <property type="match status" value="1"/>
</dbReference>
<dbReference type="Pfam" id="PF25601">
    <property type="entry name" value="AAA_lid_14"/>
    <property type="match status" value="1"/>
</dbReference>
<dbReference type="RefSeq" id="WP_145084840.1">
    <property type="nucleotide sequence ID" value="NZ_CP036298.1"/>
</dbReference>
<name>A0A518GFR2_9BACT</name>
<dbReference type="EMBL" id="CP036298">
    <property type="protein sequence ID" value="QDV27439.1"/>
    <property type="molecule type" value="Genomic_DNA"/>
</dbReference>
<dbReference type="PROSITE" id="PS50045">
    <property type="entry name" value="SIGMA54_INTERACT_4"/>
    <property type="match status" value="1"/>
</dbReference>
<reference evidence="14 15" key="1">
    <citation type="submission" date="2019-02" db="EMBL/GenBank/DDBJ databases">
        <title>Deep-cultivation of Planctomycetes and their phenomic and genomic characterization uncovers novel biology.</title>
        <authorList>
            <person name="Wiegand S."/>
            <person name="Jogler M."/>
            <person name="Boedeker C."/>
            <person name="Pinto D."/>
            <person name="Vollmers J."/>
            <person name="Rivas-Marin E."/>
            <person name="Kohn T."/>
            <person name="Peeters S.H."/>
            <person name="Heuer A."/>
            <person name="Rast P."/>
            <person name="Oberbeckmann S."/>
            <person name="Bunk B."/>
            <person name="Jeske O."/>
            <person name="Meyerdierks A."/>
            <person name="Storesund J.E."/>
            <person name="Kallscheuer N."/>
            <person name="Luecker S."/>
            <person name="Lage O.M."/>
            <person name="Pohl T."/>
            <person name="Merkel B.J."/>
            <person name="Hornburger P."/>
            <person name="Mueller R.-W."/>
            <person name="Bruemmer F."/>
            <person name="Labrenz M."/>
            <person name="Spormann A.M."/>
            <person name="Op den Camp H."/>
            <person name="Overmann J."/>
            <person name="Amann R."/>
            <person name="Jetten M.S.M."/>
            <person name="Mascher T."/>
            <person name="Medema M.H."/>
            <person name="Devos D.P."/>
            <person name="Kaster A.-K."/>
            <person name="Ovreas L."/>
            <person name="Rohde M."/>
            <person name="Galperin M.Y."/>
            <person name="Jogler C."/>
        </authorList>
    </citation>
    <scope>NUCLEOTIDE SEQUENCE [LARGE SCALE GENOMIC DNA]</scope>
    <source>
        <strain evidence="14 15">Q31a</strain>
    </source>
</reference>
<evidence type="ECO:0000256" key="7">
    <source>
        <dbReference type="ARBA" id="ARBA00023231"/>
    </source>
</evidence>
<keyword evidence="6" id="KW-0010">Activator</keyword>
<dbReference type="SMART" id="SM00448">
    <property type="entry name" value="REC"/>
    <property type="match status" value="1"/>
</dbReference>
<dbReference type="GO" id="GO:0006355">
    <property type="term" value="P:regulation of DNA-templated transcription"/>
    <property type="evidence" value="ECO:0007669"/>
    <property type="project" value="InterPro"/>
</dbReference>
<feature type="modified residue" description="4-aspartylphosphate" evidence="10">
    <location>
        <position position="53"/>
    </location>
</feature>
<evidence type="ECO:0000256" key="4">
    <source>
        <dbReference type="ARBA" id="ARBA00023012"/>
    </source>
</evidence>
<keyword evidence="3" id="KW-0067">ATP-binding</keyword>
<evidence type="ECO:0000256" key="5">
    <source>
        <dbReference type="ARBA" id="ARBA00023125"/>
    </source>
</evidence>
<dbReference type="OrthoDB" id="9803970at2"/>
<keyword evidence="4" id="KW-0902">Two-component regulatory system</keyword>
<dbReference type="InterPro" id="IPR027417">
    <property type="entry name" value="P-loop_NTPase"/>
</dbReference>
<evidence type="ECO:0000256" key="8">
    <source>
        <dbReference type="ARBA" id="ARBA00029881"/>
    </source>
</evidence>
<evidence type="ECO:0000256" key="11">
    <source>
        <dbReference type="SAM" id="MobiDB-lite"/>
    </source>
</evidence>
<feature type="domain" description="Sigma-54 factor interaction" evidence="12">
    <location>
        <begin position="142"/>
        <end position="372"/>
    </location>
</feature>
<dbReference type="SUPFAM" id="SSF52172">
    <property type="entry name" value="CheY-like"/>
    <property type="match status" value="1"/>
</dbReference>
<dbReference type="PROSITE" id="PS50110">
    <property type="entry name" value="RESPONSE_REGULATORY"/>
    <property type="match status" value="1"/>
</dbReference>
<dbReference type="GO" id="GO:0003677">
    <property type="term" value="F:DNA binding"/>
    <property type="evidence" value="ECO:0007669"/>
    <property type="project" value="UniProtKB-KW"/>
</dbReference>